<organism evidence="5 6">
    <name type="scientific">Salisediminibacterium halotolerans</name>
    <dbReference type="NCBI Taxonomy" id="517425"/>
    <lineage>
        <taxon>Bacteria</taxon>
        <taxon>Bacillati</taxon>
        <taxon>Bacillota</taxon>
        <taxon>Bacilli</taxon>
        <taxon>Bacillales</taxon>
        <taxon>Bacillaceae</taxon>
        <taxon>Salisediminibacterium</taxon>
    </lineage>
</organism>
<gene>
    <name evidence="5" type="ORF">SAMN05444126_10422</name>
</gene>
<dbReference type="PANTHER" id="PTHR35788:SF1">
    <property type="entry name" value="EXPORTED PROTEIN"/>
    <property type="match status" value="1"/>
</dbReference>
<keyword evidence="3" id="KW-0472">Membrane</keyword>
<dbReference type="InterPro" id="IPR007391">
    <property type="entry name" value="Vancomycin_resist_VanW"/>
</dbReference>
<dbReference type="Pfam" id="PF04294">
    <property type="entry name" value="VanW"/>
    <property type="match status" value="1"/>
</dbReference>
<evidence type="ECO:0000256" key="1">
    <source>
        <dbReference type="ARBA" id="ARBA00022729"/>
    </source>
</evidence>
<keyword evidence="1" id="KW-0732">Signal</keyword>
<dbReference type="Proteomes" id="UP000199318">
    <property type="component" value="Unassembled WGS sequence"/>
</dbReference>
<evidence type="ECO:0000259" key="4">
    <source>
        <dbReference type="PROSITE" id="PS51109"/>
    </source>
</evidence>
<dbReference type="InterPro" id="IPR052913">
    <property type="entry name" value="Glycopeptide_resist_protein"/>
</dbReference>
<proteinExistence type="predicted"/>
<evidence type="ECO:0000256" key="3">
    <source>
        <dbReference type="SAM" id="Phobius"/>
    </source>
</evidence>
<feature type="region of interest" description="Disordered" evidence="2">
    <location>
        <begin position="326"/>
        <end position="347"/>
    </location>
</feature>
<evidence type="ECO:0000313" key="6">
    <source>
        <dbReference type="Proteomes" id="UP000199318"/>
    </source>
</evidence>
<evidence type="ECO:0000256" key="2">
    <source>
        <dbReference type="SAM" id="MobiDB-lite"/>
    </source>
</evidence>
<dbReference type="PROSITE" id="PS51109">
    <property type="entry name" value="G5"/>
    <property type="match status" value="1"/>
</dbReference>
<dbReference type="InterPro" id="IPR011098">
    <property type="entry name" value="G5_dom"/>
</dbReference>
<dbReference type="STRING" id="1464123.SAMN05444126_10422"/>
<keyword evidence="6" id="KW-1185">Reference proteome</keyword>
<name>A0A1H9R442_9BACI</name>
<keyword evidence="3" id="KW-1133">Transmembrane helix</keyword>
<dbReference type="RefSeq" id="WP_093072053.1">
    <property type="nucleotide sequence ID" value="NZ_FOGV01000004.1"/>
</dbReference>
<sequence>MEKQKWFAGVFGVIASVAVFLTLFTYGGAGLYSYAFGEEQFSEDRQIASADVSEMSVSEAESHVSDEADIWLNEAEISVRWFDERLPLDNNTVSVDEEAAVNEALQSENNNSGIVLHVHEDSLIEDAGRFTGLANFAERVNIEELTESLELELADMPANTQISVNEYMSLENEVLVRSERDRTLEGEASEWIRELEEVTIEADSVFSFHEMLNDHDISYVSGEDAAVLSSAVYETLVQSNFEIVERHIRYERYENVPLGYDAAISNNNQDLQAENVNDTAYTLRFETTSEGFAVELEGYDWPYTVDIDMDSEEQVDYDTRIRFDEQLPPGTEESLQDGRQGEFVRLTRSFSDESNEILREETISEDFYAPQHALEARSTEIMEETSDESEELPDEGSDIPGEEGSQPLPEEDGQPFDTDPGAEPGEPGDTGDTDDTNGTSDNGTFIPGEGTENETYDSGFGDETENGEMTPGSEKPDEWFDPNRQDGDTNISEEDPAGSGSNGFQPRENEAVETDERPLKGR</sequence>
<feature type="domain" description="G5" evidence="4">
    <location>
        <begin position="301"/>
        <end position="381"/>
    </location>
</feature>
<evidence type="ECO:0000313" key="5">
    <source>
        <dbReference type="EMBL" id="SER67478.1"/>
    </source>
</evidence>
<feature type="compositionally biased region" description="Acidic residues" evidence="2">
    <location>
        <begin position="451"/>
        <end position="466"/>
    </location>
</feature>
<accession>A0A1H9R442</accession>
<comment type="caution">
    <text evidence="5">The sequence shown here is derived from an EMBL/GenBank/DDBJ whole genome shotgun (WGS) entry which is preliminary data.</text>
</comment>
<feature type="region of interest" description="Disordered" evidence="2">
    <location>
        <begin position="380"/>
        <end position="522"/>
    </location>
</feature>
<dbReference type="PANTHER" id="PTHR35788">
    <property type="entry name" value="EXPORTED PROTEIN-RELATED"/>
    <property type="match status" value="1"/>
</dbReference>
<feature type="compositionally biased region" description="Basic and acidic residues" evidence="2">
    <location>
        <begin position="507"/>
        <end position="522"/>
    </location>
</feature>
<feature type="compositionally biased region" description="Acidic residues" evidence="2">
    <location>
        <begin position="381"/>
        <end position="401"/>
    </location>
</feature>
<feature type="compositionally biased region" description="Basic and acidic residues" evidence="2">
    <location>
        <begin position="474"/>
        <end position="487"/>
    </location>
</feature>
<protein>
    <submittedName>
        <fullName evidence="5">VanW like protein</fullName>
    </submittedName>
</protein>
<keyword evidence="3" id="KW-0812">Transmembrane</keyword>
<dbReference type="SMART" id="SM01208">
    <property type="entry name" value="G5"/>
    <property type="match status" value="1"/>
</dbReference>
<feature type="transmembrane region" description="Helical" evidence="3">
    <location>
        <begin position="6"/>
        <end position="26"/>
    </location>
</feature>
<dbReference type="OrthoDB" id="2691125at2"/>
<dbReference type="EMBL" id="FOGV01000004">
    <property type="protein sequence ID" value="SER67478.1"/>
    <property type="molecule type" value="Genomic_DNA"/>
</dbReference>
<dbReference type="AlphaFoldDB" id="A0A1H9R442"/>
<reference evidence="6" key="1">
    <citation type="submission" date="2016-10" db="EMBL/GenBank/DDBJ databases">
        <authorList>
            <person name="de Groot N.N."/>
        </authorList>
    </citation>
    <scope>NUCLEOTIDE SEQUENCE [LARGE SCALE GENOMIC DNA]</scope>
    <source>
        <strain evidence="6">10nlg</strain>
    </source>
</reference>